<dbReference type="EMBL" id="JAEPES010000004">
    <property type="protein sequence ID" value="MBK4348451.1"/>
    <property type="molecule type" value="Genomic_DNA"/>
</dbReference>
<dbReference type="RefSeq" id="WP_200556656.1">
    <property type="nucleotide sequence ID" value="NZ_JAEPES010000004.1"/>
</dbReference>
<organism evidence="1 2">
    <name type="scientific">Lacisediminihabitans changchengi</name>
    <dbReference type="NCBI Taxonomy" id="2787634"/>
    <lineage>
        <taxon>Bacteria</taxon>
        <taxon>Bacillati</taxon>
        <taxon>Actinomycetota</taxon>
        <taxon>Actinomycetes</taxon>
        <taxon>Micrococcales</taxon>
        <taxon>Microbacteriaceae</taxon>
        <taxon>Lacisediminihabitans</taxon>
    </lineage>
</organism>
<sequence>MRELTREQARRIAVRAALLDTRELPDDVVAMVTDLAMLRVELTTTVAPAADHIAWSRLGSSYRPRDTERALSGGLLFERGWMLRPMADLPLFLAGMKTWAERAGATRWMEANADFVRSILDRIGDDGPLTSREIADEAVEPWPSTGWTNNRNVTQMLEFLHMSGRLAVVGRVARLRIWDLAERVFDDVPEVPRDEAARIRSERILRACGVMRDSIAVSPSELHGIVPVGEPVTIEGVPGRWRVDPSQLDRPFVGRTALLSPFDRLMTDPARVARLFEFDYALEMYKPVRTRIWGQFALPILHGDRLIGKVDARSDRDAGRFVVHRVHEDVDFTAAIRAAVDDEIEAFASWLTLDVVRD</sequence>
<dbReference type="Pfam" id="PF06224">
    <property type="entry name" value="AlkZ-like"/>
    <property type="match status" value="1"/>
</dbReference>
<evidence type="ECO:0000313" key="2">
    <source>
        <dbReference type="Proteomes" id="UP000636458"/>
    </source>
</evidence>
<dbReference type="InterPro" id="IPR009351">
    <property type="entry name" value="AlkZ-like"/>
</dbReference>
<evidence type="ECO:0000313" key="1">
    <source>
        <dbReference type="EMBL" id="MBK4348451.1"/>
    </source>
</evidence>
<dbReference type="Proteomes" id="UP000636458">
    <property type="component" value="Unassembled WGS sequence"/>
</dbReference>
<dbReference type="AlphaFoldDB" id="A0A934W408"/>
<proteinExistence type="predicted"/>
<reference evidence="1" key="1">
    <citation type="submission" date="2021-01" db="EMBL/GenBank/DDBJ databases">
        <title>Lacisediminihabitans sp. nov. strain G11-30, isolated from Antarctic Soil.</title>
        <authorList>
            <person name="Li J."/>
        </authorList>
    </citation>
    <scope>NUCLEOTIDE SEQUENCE</scope>
    <source>
        <strain evidence="1">G11-30</strain>
    </source>
</reference>
<protein>
    <submittedName>
        <fullName evidence="1">YcaQ family DNA glycosylase</fullName>
    </submittedName>
</protein>
<dbReference type="PANTHER" id="PTHR30528">
    <property type="entry name" value="CYTOPLASMIC PROTEIN"/>
    <property type="match status" value="1"/>
</dbReference>
<name>A0A934W408_9MICO</name>
<comment type="caution">
    <text evidence="1">The sequence shown here is derived from an EMBL/GenBank/DDBJ whole genome shotgun (WGS) entry which is preliminary data.</text>
</comment>
<keyword evidence="2" id="KW-1185">Reference proteome</keyword>
<accession>A0A934W408</accession>
<dbReference type="PANTHER" id="PTHR30528:SF0">
    <property type="entry name" value="CYTOPLASMIC PROTEIN"/>
    <property type="match status" value="1"/>
</dbReference>
<gene>
    <name evidence="1" type="ORF">IV501_12460</name>
</gene>